<evidence type="ECO:0000256" key="3">
    <source>
        <dbReference type="ARBA" id="ARBA00022989"/>
    </source>
</evidence>
<keyword evidence="3 5" id="KW-1133">Transmembrane helix</keyword>
<dbReference type="eggNOG" id="COG1914">
    <property type="taxonomic scope" value="Bacteria"/>
</dbReference>
<sequence>MMTQTPSAPPVPTAAEVADPYALRPELARAAPRTLVQRLRFLGPGMLMSAAVVGSGELITTTTMGASVGFALLWLIILSTGAKVFIQAELAKHTILSGRPALQAFADVPPRIGRASWINVLWIGMDLAKMLQRGGIIGGAVSALSLLWPILGEPLSTPSLLLWTVIALAVVIGVNVADRYLLLERTAFALVVTFTVFTVILALSLPATAFGYDLADIAGGFTLGIPAGAAGIAIAVFGLTGVGADEMTTYTYWTMEKGYARWTGPEDGTPERAARARGWIRVMQLDLLVAWIVTTACTLSFYIMGAAVLHPQDLHPEGTEVIRTLSRMYVDTLGPWAEILFLIGAVTVLGSTFLASTASVPRLWANNLAVLGAFDWTDVALRRRLIRIFTVVMPCIWAATFLGLKAPLIMVMIGGFGGALFLFAVVIAVWFLRRRTGDATFRSRRSTVLLCISTLAVLFAGAVALLEELGIAA</sequence>
<dbReference type="HOGENOM" id="CLU_046131_0_0_11"/>
<dbReference type="AlphaFoldDB" id="Z9JRT1"/>
<feature type="transmembrane region" description="Helical" evidence="5">
    <location>
        <begin position="448"/>
        <end position="466"/>
    </location>
</feature>
<organism evidence="6 7">
    <name type="scientific">Brachybacterium phenoliresistens</name>
    <dbReference type="NCBI Taxonomy" id="396014"/>
    <lineage>
        <taxon>Bacteria</taxon>
        <taxon>Bacillati</taxon>
        <taxon>Actinomycetota</taxon>
        <taxon>Actinomycetes</taxon>
        <taxon>Micrococcales</taxon>
        <taxon>Dermabacteraceae</taxon>
        <taxon>Brachybacterium</taxon>
    </lineage>
</organism>
<comment type="caution">
    <text evidence="6">The sequence shown here is derived from an EMBL/GenBank/DDBJ whole genome shotgun (WGS) entry which is preliminary data.</text>
</comment>
<dbReference type="PATRIC" id="fig|396014.3.peg.2753"/>
<keyword evidence="2 5" id="KW-0812">Transmembrane</keyword>
<dbReference type="EMBL" id="JDYK01000015">
    <property type="protein sequence ID" value="EWS80462.1"/>
    <property type="molecule type" value="Genomic_DNA"/>
</dbReference>
<dbReference type="GO" id="GO:0005886">
    <property type="term" value="C:plasma membrane"/>
    <property type="evidence" value="ECO:0007669"/>
    <property type="project" value="TreeGrafter"/>
</dbReference>
<dbReference type="STRING" id="396014.BF93_03610"/>
<dbReference type="PANTHER" id="PTHR11706:SF3">
    <property type="entry name" value="METAL ION TRANSPORT PROTEIN"/>
    <property type="match status" value="1"/>
</dbReference>
<feature type="transmembrane region" description="Helical" evidence="5">
    <location>
        <begin position="188"/>
        <end position="211"/>
    </location>
</feature>
<evidence type="ECO:0000256" key="4">
    <source>
        <dbReference type="ARBA" id="ARBA00023136"/>
    </source>
</evidence>
<evidence type="ECO:0000256" key="2">
    <source>
        <dbReference type="ARBA" id="ARBA00022692"/>
    </source>
</evidence>
<dbReference type="InterPro" id="IPR001046">
    <property type="entry name" value="NRAMP_fam"/>
</dbReference>
<feature type="transmembrane region" description="Helical" evidence="5">
    <location>
        <begin position="134"/>
        <end position="151"/>
    </location>
</feature>
<evidence type="ECO:0000313" key="6">
    <source>
        <dbReference type="EMBL" id="EWS80462.1"/>
    </source>
</evidence>
<keyword evidence="7" id="KW-1185">Reference proteome</keyword>
<evidence type="ECO:0000313" key="7">
    <source>
        <dbReference type="Proteomes" id="UP000023067"/>
    </source>
</evidence>
<feature type="transmembrane region" description="Helical" evidence="5">
    <location>
        <begin position="385"/>
        <end position="402"/>
    </location>
</feature>
<evidence type="ECO:0000256" key="1">
    <source>
        <dbReference type="ARBA" id="ARBA00004141"/>
    </source>
</evidence>
<keyword evidence="4 5" id="KW-0472">Membrane</keyword>
<proteinExistence type="predicted"/>
<feature type="transmembrane region" description="Helical" evidence="5">
    <location>
        <begin position="339"/>
        <end position="364"/>
    </location>
</feature>
<dbReference type="GO" id="GO:0015086">
    <property type="term" value="F:cadmium ion transmembrane transporter activity"/>
    <property type="evidence" value="ECO:0007669"/>
    <property type="project" value="TreeGrafter"/>
</dbReference>
<gene>
    <name evidence="6" type="ORF">BF93_03610</name>
</gene>
<reference evidence="6 7" key="1">
    <citation type="submission" date="2014-02" db="EMBL/GenBank/DDBJ databases">
        <title>Genome sequence of Brachybacterium phenoliresistens strain W13A50.</title>
        <authorList>
            <person name="Wang X."/>
        </authorList>
    </citation>
    <scope>NUCLEOTIDE SEQUENCE [LARGE SCALE GENOMIC DNA]</scope>
    <source>
        <strain evidence="6 7">W13A50</strain>
    </source>
</reference>
<dbReference type="GO" id="GO:0005384">
    <property type="term" value="F:manganese ion transmembrane transporter activity"/>
    <property type="evidence" value="ECO:0007669"/>
    <property type="project" value="TreeGrafter"/>
</dbReference>
<protein>
    <submittedName>
        <fullName evidence="6">Manganese transporter</fullName>
    </submittedName>
</protein>
<name>Z9JRT1_9MICO</name>
<evidence type="ECO:0000256" key="5">
    <source>
        <dbReference type="SAM" id="Phobius"/>
    </source>
</evidence>
<feature type="transmembrane region" description="Helical" evidence="5">
    <location>
        <begin position="285"/>
        <end position="309"/>
    </location>
</feature>
<dbReference type="NCBIfam" id="NF037982">
    <property type="entry name" value="Nramp_1"/>
    <property type="match status" value="1"/>
</dbReference>
<feature type="transmembrane region" description="Helical" evidence="5">
    <location>
        <begin position="217"/>
        <end position="239"/>
    </location>
</feature>
<dbReference type="GO" id="GO:0034755">
    <property type="term" value="P:iron ion transmembrane transport"/>
    <property type="evidence" value="ECO:0007669"/>
    <property type="project" value="TreeGrafter"/>
</dbReference>
<dbReference type="PANTHER" id="PTHR11706">
    <property type="entry name" value="SOLUTE CARRIER PROTEIN FAMILY 11 MEMBER"/>
    <property type="match status" value="1"/>
</dbReference>
<feature type="transmembrane region" description="Helical" evidence="5">
    <location>
        <begin position="65"/>
        <end position="86"/>
    </location>
</feature>
<feature type="transmembrane region" description="Helical" evidence="5">
    <location>
        <begin position="157"/>
        <end position="176"/>
    </location>
</feature>
<feature type="transmembrane region" description="Helical" evidence="5">
    <location>
        <begin position="408"/>
        <end position="432"/>
    </location>
</feature>
<dbReference type="Proteomes" id="UP000023067">
    <property type="component" value="Unassembled WGS sequence"/>
</dbReference>
<accession>Z9JRT1</accession>
<comment type="subcellular location">
    <subcellularLocation>
        <location evidence="1">Membrane</location>
        <topology evidence="1">Multi-pass membrane protein</topology>
    </subcellularLocation>
</comment>